<dbReference type="AlphaFoldDB" id="A0A3E3K3S9"/>
<protein>
    <submittedName>
        <fullName evidence="1">Uncharacterized protein</fullName>
    </submittedName>
</protein>
<proteinExistence type="predicted"/>
<dbReference type="EMBL" id="QVLX01000002">
    <property type="protein sequence ID" value="RGE88728.1"/>
    <property type="molecule type" value="Genomic_DNA"/>
</dbReference>
<evidence type="ECO:0000313" key="1">
    <source>
        <dbReference type="EMBL" id="RGE88728.1"/>
    </source>
</evidence>
<sequence length="268" mass="31034">MLTATRGPYVLVIQPDDDPFNPREDDNFGKMVCFHRRYHLGDHHNYIDKDDFLRDLYLKTVGDDERGAHRYERALDLMNYKIKAPFGSPAYEREVDERLMKVISQKFLMLPLYLYDHSGITMNTTGFSCPWDSGQVGWIYASKEDALREFGGKTFTAATRKKAEDRMRGEVEYYDSYLRGEAYGFELYKDGELEDSCWGFIGSNEEALKGIEDYLPDACSGMTGELVERDSPRSMLKMFLDHARVQVTQAAKDFEKAPRQQTLQTEVR</sequence>
<keyword evidence="2" id="KW-1185">Reference proteome</keyword>
<dbReference type="Proteomes" id="UP000261080">
    <property type="component" value="Unassembled WGS sequence"/>
</dbReference>
<dbReference type="OrthoDB" id="1792542at2"/>
<accession>A0A3E3K3S9</accession>
<gene>
    <name evidence="1" type="ORF">DW016_04175</name>
</gene>
<reference evidence="1 2" key="1">
    <citation type="submission" date="2018-08" db="EMBL/GenBank/DDBJ databases">
        <title>A genome reference for cultivated species of the human gut microbiota.</title>
        <authorList>
            <person name="Zou Y."/>
            <person name="Xue W."/>
            <person name="Luo G."/>
        </authorList>
    </citation>
    <scope>NUCLEOTIDE SEQUENCE [LARGE SCALE GENOMIC DNA]</scope>
    <source>
        <strain evidence="1 2">AF37-2AT</strain>
    </source>
</reference>
<evidence type="ECO:0000313" key="2">
    <source>
        <dbReference type="Proteomes" id="UP000261080"/>
    </source>
</evidence>
<organism evidence="1 2">
    <name type="scientific">Sellimonas intestinalis</name>
    <dbReference type="NCBI Taxonomy" id="1653434"/>
    <lineage>
        <taxon>Bacteria</taxon>
        <taxon>Bacillati</taxon>
        <taxon>Bacillota</taxon>
        <taxon>Clostridia</taxon>
        <taxon>Lachnospirales</taxon>
        <taxon>Lachnospiraceae</taxon>
        <taxon>Sellimonas</taxon>
    </lineage>
</organism>
<name>A0A3E3K3S9_9FIRM</name>
<comment type="caution">
    <text evidence="1">The sequence shown here is derived from an EMBL/GenBank/DDBJ whole genome shotgun (WGS) entry which is preliminary data.</text>
</comment>
<dbReference type="RefSeq" id="WP_117493311.1">
    <property type="nucleotide sequence ID" value="NZ_QVLX01000002.1"/>
</dbReference>